<feature type="domain" description="Protein kinase" evidence="1">
    <location>
        <begin position="1"/>
        <end position="134"/>
    </location>
</feature>
<dbReference type="InterPro" id="IPR011009">
    <property type="entry name" value="Kinase-like_dom_sf"/>
</dbReference>
<name>A0A6A0AB78_HAELA</name>
<sequence>MAGVKDASVKGGDIFSPQTLKVSHCLSGQTGTLMYMSPEMFKEEPYTEAVDVFSFAVVMYELFHRYLMLHAISLEGTDEEVEAYAERVSNGFRPPIAPHLGPEFQSLLQQCWAQDPATRPRMDQVVQRLRQLQLEGLMGPGTEPQGCQCAIC</sequence>
<dbReference type="Proteomes" id="UP000485058">
    <property type="component" value="Unassembled WGS sequence"/>
</dbReference>
<evidence type="ECO:0000313" key="3">
    <source>
        <dbReference type="Proteomes" id="UP000485058"/>
    </source>
</evidence>
<dbReference type="GO" id="GO:0004672">
    <property type="term" value="F:protein kinase activity"/>
    <property type="evidence" value="ECO:0007669"/>
    <property type="project" value="InterPro"/>
</dbReference>
<dbReference type="GO" id="GO:0005524">
    <property type="term" value="F:ATP binding"/>
    <property type="evidence" value="ECO:0007669"/>
    <property type="project" value="InterPro"/>
</dbReference>
<evidence type="ECO:0000259" key="1">
    <source>
        <dbReference type="PROSITE" id="PS50011"/>
    </source>
</evidence>
<dbReference type="GO" id="GO:0005737">
    <property type="term" value="C:cytoplasm"/>
    <property type="evidence" value="ECO:0007669"/>
    <property type="project" value="TreeGrafter"/>
</dbReference>
<dbReference type="AlphaFoldDB" id="A0A6A0AB78"/>
<comment type="caution">
    <text evidence="2">The sequence shown here is derived from an EMBL/GenBank/DDBJ whole genome shotgun (WGS) entry which is preliminary data.</text>
</comment>
<dbReference type="SUPFAM" id="SSF56112">
    <property type="entry name" value="Protein kinase-like (PK-like)"/>
    <property type="match status" value="1"/>
</dbReference>
<dbReference type="PANTHER" id="PTHR23257">
    <property type="entry name" value="SERINE-THREONINE PROTEIN KINASE"/>
    <property type="match status" value="1"/>
</dbReference>
<proteinExistence type="predicted"/>
<evidence type="ECO:0000313" key="2">
    <source>
        <dbReference type="EMBL" id="GFH29521.1"/>
    </source>
</evidence>
<keyword evidence="3" id="KW-1185">Reference proteome</keyword>
<dbReference type="InterPro" id="IPR001245">
    <property type="entry name" value="Ser-Thr/Tyr_kinase_cat_dom"/>
</dbReference>
<organism evidence="2 3">
    <name type="scientific">Haematococcus lacustris</name>
    <name type="common">Green alga</name>
    <name type="synonym">Haematococcus pluvialis</name>
    <dbReference type="NCBI Taxonomy" id="44745"/>
    <lineage>
        <taxon>Eukaryota</taxon>
        <taxon>Viridiplantae</taxon>
        <taxon>Chlorophyta</taxon>
        <taxon>core chlorophytes</taxon>
        <taxon>Chlorophyceae</taxon>
        <taxon>CS clade</taxon>
        <taxon>Chlamydomonadales</taxon>
        <taxon>Haematococcaceae</taxon>
        <taxon>Haematococcus</taxon>
    </lineage>
</organism>
<dbReference type="Pfam" id="PF07714">
    <property type="entry name" value="PK_Tyr_Ser-Thr"/>
    <property type="match status" value="1"/>
</dbReference>
<dbReference type="InterPro" id="IPR000719">
    <property type="entry name" value="Prot_kinase_dom"/>
</dbReference>
<keyword evidence="2" id="KW-0808">Transferase</keyword>
<dbReference type="PANTHER" id="PTHR23257:SF958">
    <property type="entry name" value="SERINE_THREONINE-PROTEIN KINASE WNK4"/>
    <property type="match status" value="1"/>
</dbReference>
<keyword evidence="2" id="KW-0418">Kinase</keyword>
<accession>A0A6A0AB78</accession>
<dbReference type="InterPro" id="IPR050167">
    <property type="entry name" value="Ser_Thr_protein_kinase"/>
</dbReference>
<protein>
    <submittedName>
        <fullName evidence="2">Dual specificity protein kinase shkE</fullName>
    </submittedName>
</protein>
<dbReference type="EMBL" id="BLLF01004396">
    <property type="protein sequence ID" value="GFH29521.1"/>
    <property type="molecule type" value="Genomic_DNA"/>
</dbReference>
<reference evidence="2 3" key="1">
    <citation type="submission" date="2020-02" db="EMBL/GenBank/DDBJ databases">
        <title>Draft genome sequence of Haematococcus lacustris strain NIES-144.</title>
        <authorList>
            <person name="Morimoto D."/>
            <person name="Nakagawa S."/>
            <person name="Yoshida T."/>
            <person name="Sawayama S."/>
        </authorList>
    </citation>
    <scope>NUCLEOTIDE SEQUENCE [LARGE SCALE GENOMIC DNA]</scope>
    <source>
        <strain evidence="2 3">NIES-144</strain>
    </source>
</reference>
<dbReference type="PROSITE" id="PS50011">
    <property type="entry name" value="PROTEIN_KINASE_DOM"/>
    <property type="match status" value="1"/>
</dbReference>
<dbReference type="Gene3D" id="1.10.510.10">
    <property type="entry name" value="Transferase(Phosphotransferase) domain 1"/>
    <property type="match status" value="1"/>
</dbReference>
<gene>
    <name evidence="2" type="ORF">HaLaN_28198</name>
</gene>
<dbReference type="GO" id="GO:0007165">
    <property type="term" value="P:signal transduction"/>
    <property type="evidence" value="ECO:0007669"/>
    <property type="project" value="TreeGrafter"/>
</dbReference>